<dbReference type="EMBL" id="BSXV01004927">
    <property type="protein sequence ID" value="GMF01457.1"/>
    <property type="molecule type" value="Genomic_DNA"/>
</dbReference>
<organism evidence="1 2">
    <name type="scientific">Candida boidinii</name>
    <name type="common">Yeast</name>
    <dbReference type="NCBI Taxonomy" id="5477"/>
    <lineage>
        <taxon>Eukaryota</taxon>
        <taxon>Fungi</taxon>
        <taxon>Dikarya</taxon>
        <taxon>Ascomycota</taxon>
        <taxon>Saccharomycotina</taxon>
        <taxon>Pichiomycetes</taxon>
        <taxon>Pichiales</taxon>
        <taxon>Pichiaceae</taxon>
        <taxon>Ogataea</taxon>
        <taxon>Ogataea/Candida clade</taxon>
    </lineage>
</organism>
<dbReference type="Proteomes" id="UP001165101">
    <property type="component" value="Unassembled WGS sequence"/>
</dbReference>
<accession>A0ACB5U597</accession>
<gene>
    <name evidence="1" type="ORF">Cboi01_000585600</name>
</gene>
<comment type="caution">
    <text evidence="1">The sequence shown here is derived from an EMBL/GenBank/DDBJ whole genome shotgun (WGS) entry which is preliminary data.</text>
</comment>
<reference evidence="1" key="1">
    <citation type="submission" date="2023-04" db="EMBL/GenBank/DDBJ databases">
        <title>Candida boidinii NBRC 1967.</title>
        <authorList>
            <person name="Ichikawa N."/>
            <person name="Sato H."/>
            <person name="Tonouchi N."/>
        </authorList>
    </citation>
    <scope>NUCLEOTIDE SEQUENCE</scope>
    <source>
        <strain evidence="1">NBRC 1967</strain>
    </source>
</reference>
<name>A0ACB5U597_CANBO</name>
<evidence type="ECO:0000313" key="2">
    <source>
        <dbReference type="Proteomes" id="UP001165101"/>
    </source>
</evidence>
<protein>
    <submittedName>
        <fullName evidence="1">Unnamed protein product</fullName>
    </submittedName>
</protein>
<keyword evidence="2" id="KW-1185">Reference proteome</keyword>
<proteinExistence type="predicted"/>
<evidence type="ECO:0000313" key="1">
    <source>
        <dbReference type="EMBL" id="GMF01457.1"/>
    </source>
</evidence>
<sequence length="221" mass="24907">MKYNQIRCFVKYGVELKVVPWDYDFTTEEYDGLFISNGPGDPSVMDETVQRIKKALDEAKTPIFGICLGHQLMARASGASTIKMKFGNRGHNIPCTSTVSGRCYITSQNHGFAVDTTTLSEGWKELFVNSNDGSNEGIYHTEKPFFSVQFHPESTPGPRDTEFLFDTFISCAVDFKKSKQLKAVQFPGGDIEENRAAHPREDVKKVLVLGFKGRKYLHYLN</sequence>